<dbReference type="Proteomes" id="UP000051166">
    <property type="component" value="Unassembled WGS sequence"/>
</dbReference>
<protein>
    <recommendedName>
        <fullName evidence="6">Aminotransferase</fullName>
        <ecNumber evidence="6">2.6.1.-</ecNumber>
    </recommendedName>
</protein>
<dbReference type="GeneID" id="98309359"/>
<evidence type="ECO:0000256" key="6">
    <source>
        <dbReference type="RuleBase" id="RU000481"/>
    </source>
</evidence>
<sequence>MAKSKFNEKIERIAISDIRRFDEEVSAIPDILKLTLGEPDFKTPEHIKKAAIKAIEADHSHYSPTGGIMPLRAAAAAYYNEKYDLNYTPEQVVTTVGATEAIAASLQTVLNPDETVIVPTPIFPLYIPITKINDGRVILTDTSADGFILTAARLRKIIAEYPLAKVKAVVLNYPCNPTGVTYSRKQLAELAAVIREQGLWVISDEIYAELTYAKKHVSMASILPEQTILVTGLSKSHAMTGWRMGFILGPQDFIDQALKAHQNMVTSATTSVQFAGLEAMQNGKQDSVPMRKEYARRRDFLIKELTQLGFQMASPDGAFYLFAKIPANCPQSSWKFVRDLAHQAKVALIPGISFGPGGEGYVRLSYAASYESLVEAVKRIRGYVTARGPVEPAAK</sequence>
<keyword evidence="5" id="KW-0663">Pyridoxal phosphate</keyword>
<dbReference type="STRING" id="1423801.FD50_GL002150"/>
<organism evidence="8 9">
    <name type="scientific">Liquorilactobacillus satsumensis DSM 16230 = JCM 12392</name>
    <dbReference type="NCBI Taxonomy" id="1423801"/>
    <lineage>
        <taxon>Bacteria</taxon>
        <taxon>Bacillati</taxon>
        <taxon>Bacillota</taxon>
        <taxon>Bacilli</taxon>
        <taxon>Lactobacillales</taxon>
        <taxon>Lactobacillaceae</taxon>
        <taxon>Liquorilactobacillus</taxon>
    </lineage>
</organism>
<evidence type="ECO:0000256" key="1">
    <source>
        <dbReference type="ARBA" id="ARBA00001933"/>
    </source>
</evidence>
<evidence type="ECO:0000256" key="2">
    <source>
        <dbReference type="ARBA" id="ARBA00007441"/>
    </source>
</evidence>
<dbReference type="PROSITE" id="PS00105">
    <property type="entry name" value="AA_TRANSFER_CLASS_1"/>
    <property type="match status" value="1"/>
</dbReference>
<comment type="caution">
    <text evidence="8">The sequence shown here is derived from an EMBL/GenBank/DDBJ whole genome shotgun (WGS) entry which is preliminary data.</text>
</comment>
<dbReference type="InterPro" id="IPR050596">
    <property type="entry name" value="AspAT/PAT-like"/>
</dbReference>
<evidence type="ECO:0000259" key="7">
    <source>
        <dbReference type="Pfam" id="PF00155"/>
    </source>
</evidence>
<dbReference type="CDD" id="cd00609">
    <property type="entry name" value="AAT_like"/>
    <property type="match status" value="1"/>
</dbReference>
<evidence type="ECO:0000256" key="3">
    <source>
        <dbReference type="ARBA" id="ARBA00022576"/>
    </source>
</evidence>
<dbReference type="Gene3D" id="3.90.1150.10">
    <property type="entry name" value="Aspartate Aminotransferase, domain 1"/>
    <property type="match status" value="1"/>
</dbReference>
<feature type="domain" description="Aminotransferase class I/classII large" evidence="7">
    <location>
        <begin position="30"/>
        <end position="380"/>
    </location>
</feature>
<dbReference type="InterPro" id="IPR015422">
    <property type="entry name" value="PyrdxlP-dep_Trfase_small"/>
</dbReference>
<dbReference type="OrthoDB" id="9802328at2"/>
<dbReference type="PATRIC" id="fig|1423801.4.peg.2197"/>
<dbReference type="PANTHER" id="PTHR46383:SF4">
    <property type="entry name" value="AMINOTRANSFERASE"/>
    <property type="match status" value="1"/>
</dbReference>
<comment type="cofactor">
    <cofactor evidence="1 6">
        <name>pyridoxal 5'-phosphate</name>
        <dbReference type="ChEBI" id="CHEBI:597326"/>
    </cofactor>
</comment>
<evidence type="ECO:0000256" key="4">
    <source>
        <dbReference type="ARBA" id="ARBA00022679"/>
    </source>
</evidence>
<accession>A0A0R1UUK3</accession>
<dbReference type="InterPro" id="IPR004838">
    <property type="entry name" value="NHTrfase_class1_PyrdxlP-BS"/>
</dbReference>
<dbReference type="NCBIfam" id="NF005588">
    <property type="entry name" value="PRK07309.1"/>
    <property type="match status" value="1"/>
</dbReference>
<dbReference type="InterPro" id="IPR004839">
    <property type="entry name" value="Aminotransferase_I/II_large"/>
</dbReference>
<dbReference type="GO" id="GO:0030170">
    <property type="term" value="F:pyridoxal phosphate binding"/>
    <property type="evidence" value="ECO:0007669"/>
    <property type="project" value="InterPro"/>
</dbReference>
<dbReference type="Pfam" id="PF00155">
    <property type="entry name" value="Aminotran_1_2"/>
    <property type="match status" value="1"/>
</dbReference>
<name>A0A0R1UUK3_9LACO</name>
<dbReference type="InterPro" id="IPR015424">
    <property type="entry name" value="PyrdxlP-dep_Trfase"/>
</dbReference>
<dbReference type="PANTHER" id="PTHR46383">
    <property type="entry name" value="ASPARTATE AMINOTRANSFERASE"/>
    <property type="match status" value="1"/>
</dbReference>
<dbReference type="SUPFAM" id="SSF53383">
    <property type="entry name" value="PLP-dependent transferases"/>
    <property type="match status" value="1"/>
</dbReference>
<dbReference type="GO" id="GO:0006520">
    <property type="term" value="P:amino acid metabolic process"/>
    <property type="evidence" value="ECO:0007669"/>
    <property type="project" value="InterPro"/>
</dbReference>
<evidence type="ECO:0000256" key="5">
    <source>
        <dbReference type="ARBA" id="ARBA00022898"/>
    </source>
</evidence>
<evidence type="ECO:0000313" key="9">
    <source>
        <dbReference type="Proteomes" id="UP000051166"/>
    </source>
</evidence>
<dbReference type="InterPro" id="IPR015421">
    <property type="entry name" value="PyrdxlP-dep_Trfase_major"/>
</dbReference>
<evidence type="ECO:0000313" key="8">
    <source>
        <dbReference type="EMBL" id="KRL96864.1"/>
    </source>
</evidence>
<gene>
    <name evidence="8" type="ORF">FD50_GL002150</name>
</gene>
<keyword evidence="3 6" id="KW-0032">Aminotransferase</keyword>
<comment type="similarity">
    <text evidence="2 6">Belongs to the class-I pyridoxal-phosphate-dependent aminotransferase family.</text>
</comment>
<proteinExistence type="inferred from homology"/>
<dbReference type="EMBL" id="AZFQ01000055">
    <property type="protein sequence ID" value="KRL96864.1"/>
    <property type="molecule type" value="Genomic_DNA"/>
</dbReference>
<keyword evidence="4 6" id="KW-0808">Transferase</keyword>
<dbReference type="GO" id="GO:0008483">
    <property type="term" value="F:transaminase activity"/>
    <property type="evidence" value="ECO:0007669"/>
    <property type="project" value="UniProtKB-KW"/>
</dbReference>
<dbReference type="EC" id="2.6.1.-" evidence="6"/>
<dbReference type="Gene3D" id="3.40.640.10">
    <property type="entry name" value="Type I PLP-dependent aspartate aminotransferase-like (Major domain)"/>
    <property type="match status" value="1"/>
</dbReference>
<dbReference type="AlphaFoldDB" id="A0A0R1UUK3"/>
<dbReference type="RefSeq" id="WP_056962057.1">
    <property type="nucleotide sequence ID" value="NZ_AZFQ01000055.1"/>
</dbReference>
<keyword evidence="9" id="KW-1185">Reference proteome</keyword>
<reference evidence="8 9" key="1">
    <citation type="journal article" date="2015" name="Genome Announc.">
        <title>Expanding the biotechnology potential of lactobacilli through comparative genomics of 213 strains and associated genera.</title>
        <authorList>
            <person name="Sun Z."/>
            <person name="Harris H.M."/>
            <person name="McCann A."/>
            <person name="Guo C."/>
            <person name="Argimon S."/>
            <person name="Zhang W."/>
            <person name="Yang X."/>
            <person name="Jeffery I.B."/>
            <person name="Cooney J.C."/>
            <person name="Kagawa T.F."/>
            <person name="Liu W."/>
            <person name="Song Y."/>
            <person name="Salvetti E."/>
            <person name="Wrobel A."/>
            <person name="Rasinkangas P."/>
            <person name="Parkhill J."/>
            <person name="Rea M.C."/>
            <person name="O'Sullivan O."/>
            <person name="Ritari J."/>
            <person name="Douillard F.P."/>
            <person name="Paul Ross R."/>
            <person name="Yang R."/>
            <person name="Briner A.E."/>
            <person name="Felis G.E."/>
            <person name="de Vos W.M."/>
            <person name="Barrangou R."/>
            <person name="Klaenhammer T.R."/>
            <person name="Caufield P.W."/>
            <person name="Cui Y."/>
            <person name="Zhang H."/>
            <person name="O'Toole P.W."/>
        </authorList>
    </citation>
    <scope>NUCLEOTIDE SEQUENCE [LARGE SCALE GENOMIC DNA]</scope>
    <source>
        <strain evidence="8 9">DSM 16230</strain>
    </source>
</reference>